<accession>A0A7V8NPR4</accession>
<proteinExistence type="predicted"/>
<evidence type="ECO:0000256" key="2">
    <source>
        <dbReference type="ARBA" id="ARBA00023136"/>
    </source>
</evidence>
<organism evidence="5 6">
    <name type="scientific">Candidatus Acidiferrum panamense</name>
    <dbReference type="NCBI Taxonomy" id="2741543"/>
    <lineage>
        <taxon>Bacteria</taxon>
        <taxon>Pseudomonadati</taxon>
        <taxon>Acidobacteriota</taxon>
        <taxon>Terriglobia</taxon>
        <taxon>Candidatus Acidiferrales</taxon>
        <taxon>Candidatus Acidiferrum</taxon>
    </lineage>
</organism>
<feature type="chain" id="PRO_5031238871" description="POTRA domain-containing protein" evidence="3">
    <location>
        <begin position="26"/>
        <end position="436"/>
    </location>
</feature>
<comment type="subcellular location">
    <subcellularLocation>
        <location evidence="1">Membrane</location>
    </subcellularLocation>
</comment>
<dbReference type="InterPro" id="IPR034746">
    <property type="entry name" value="POTRA"/>
</dbReference>
<dbReference type="Proteomes" id="UP000567293">
    <property type="component" value="Unassembled WGS sequence"/>
</dbReference>
<feature type="signal peptide" evidence="3">
    <location>
        <begin position="1"/>
        <end position="25"/>
    </location>
</feature>
<dbReference type="Gene3D" id="3.10.20.310">
    <property type="entry name" value="membrane protein fhac"/>
    <property type="match status" value="2"/>
</dbReference>
<protein>
    <recommendedName>
        <fullName evidence="4">POTRA domain-containing protein</fullName>
    </recommendedName>
</protein>
<dbReference type="GO" id="GO:0019867">
    <property type="term" value="C:outer membrane"/>
    <property type="evidence" value="ECO:0007669"/>
    <property type="project" value="InterPro"/>
</dbReference>
<dbReference type="InterPro" id="IPR010827">
    <property type="entry name" value="BamA/TamA_POTRA"/>
</dbReference>
<name>A0A7V8NPR4_9BACT</name>
<keyword evidence="6" id="KW-1185">Reference proteome</keyword>
<dbReference type="Pfam" id="PF07244">
    <property type="entry name" value="POTRA"/>
    <property type="match status" value="1"/>
</dbReference>
<keyword evidence="2" id="KW-0472">Membrane</keyword>
<evidence type="ECO:0000256" key="1">
    <source>
        <dbReference type="ARBA" id="ARBA00004370"/>
    </source>
</evidence>
<feature type="domain" description="POTRA" evidence="4">
    <location>
        <begin position="33"/>
        <end position="103"/>
    </location>
</feature>
<evidence type="ECO:0000313" key="5">
    <source>
        <dbReference type="EMBL" id="MBA0085077.1"/>
    </source>
</evidence>
<gene>
    <name evidence="5" type="ORF">HRJ53_08780</name>
</gene>
<evidence type="ECO:0000259" key="4">
    <source>
        <dbReference type="PROSITE" id="PS51779"/>
    </source>
</evidence>
<reference evidence="5" key="1">
    <citation type="submission" date="2020-06" db="EMBL/GenBank/DDBJ databases">
        <title>Legume-microbial interactions unlock mineral nutrients during tropical forest succession.</title>
        <authorList>
            <person name="Epihov D.Z."/>
        </authorList>
    </citation>
    <scope>NUCLEOTIDE SEQUENCE [LARGE SCALE GENOMIC DNA]</scope>
    <source>
        <strain evidence="5">Pan2503</strain>
    </source>
</reference>
<dbReference type="AlphaFoldDB" id="A0A7V8NPR4"/>
<keyword evidence="3" id="KW-0732">Signal</keyword>
<comment type="caution">
    <text evidence="5">The sequence shown here is derived from an EMBL/GenBank/DDBJ whole genome shotgun (WGS) entry which is preliminary data.</text>
</comment>
<sequence length="436" mass="48065">MRRLLGGNSPFLVLLFFAAAYPIPAQTPGTATAPLREVRVDGQKHLSEAQAVALTGLALGSEVSRSDLQAGADKLSKSGLFDKVSYKFETRTGVIVTYHVEESPRIPAYFDNIPWFADSELADAIRKKLPYFDGTLPQAGDAVEQAAEAIKELIASHGFEVTLEHQVTGNPTGDGTVQLFKVEGPALHIEKLEFSDASLLASKAVQQHLREMVGKPYSRMTIDLFLTEAIRPVYLRKGCLHPKLGPPEIRLTGNPSQKLPQQIPVFLPIDPGPVYHWKEVHWVGNITVSEFTLNGDVGLKPGDVADGMQIEAGWDRVREELGHHGYLDAKVDPVPAFDESAHTVSYSVTIHEGLQYRFGKMVLTGLSPAAEKKLHAAWPIPQGEIFDKTKYEEVLMKLQLHQEQIFGELPLHYESVGHWLEPDAGTGTVDVLLDFK</sequence>
<dbReference type="EMBL" id="JACDQQ010000853">
    <property type="protein sequence ID" value="MBA0085077.1"/>
    <property type="molecule type" value="Genomic_DNA"/>
</dbReference>
<evidence type="ECO:0000313" key="6">
    <source>
        <dbReference type="Proteomes" id="UP000567293"/>
    </source>
</evidence>
<evidence type="ECO:0000256" key="3">
    <source>
        <dbReference type="SAM" id="SignalP"/>
    </source>
</evidence>
<dbReference type="PROSITE" id="PS51779">
    <property type="entry name" value="POTRA"/>
    <property type="match status" value="1"/>
</dbReference>